<dbReference type="EMBL" id="JACJIP010000033">
    <property type="protein sequence ID" value="MBA9087645.1"/>
    <property type="molecule type" value="Genomic_DNA"/>
</dbReference>
<gene>
    <name evidence="1" type="ORF">FHR92_004130</name>
</gene>
<dbReference type="Proteomes" id="UP000567067">
    <property type="component" value="Unassembled WGS sequence"/>
</dbReference>
<name>A0A7W3SWQ3_9BACL</name>
<proteinExistence type="predicted"/>
<protein>
    <submittedName>
        <fullName evidence="1">Uncharacterized protein</fullName>
    </submittedName>
</protein>
<keyword evidence="2" id="KW-1185">Reference proteome</keyword>
<dbReference type="RefSeq" id="WP_182538682.1">
    <property type="nucleotide sequence ID" value="NZ_JACJIP010000033.1"/>
</dbReference>
<reference evidence="1 2" key="1">
    <citation type="submission" date="2020-08" db="EMBL/GenBank/DDBJ databases">
        <title>Genomic Encyclopedia of Type Strains, Phase III (KMG-III): the genomes of soil and plant-associated and newly described type strains.</title>
        <authorList>
            <person name="Whitman W."/>
        </authorList>
    </citation>
    <scope>NUCLEOTIDE SEQUENCE [LARGE SCALE GENOMIC DNA]</scope>
    <source>
        <strain evidence="1 2">CECT 8693</strain>
    </source>
</reference>
<sequence length="113" mass="12805">MRIAAFCDFYNDAFRPLKLIILASSNELDWSQTLYVPIASPFEPFETEDFGDLLAVSVLMEDLIRSTDANVMGINLPQMARRHGTEAGLLIIEMDDVEEVLGLERGFFRRSNC</sequence>
<evidence type="ECO:0000313" key="1">
    <source>
        <dbReference type="EMBL" id="MBA9087645.1"/>
    </source>
</evidence>
<organism evidence="1 2">
    <name type="scientific">Fontibacillus solani</name>
    <dbReference type="NCBI Taxonomy" id="1572857"/>
    <lineage>
        <taxon>Bacteria</taxon>
        <taxon>Bacillati</taxon>
        <taxon>Bacillota</taxon>
        <taxon>Bacilli</taxon>
        <taxon>Bacillales</taxon>
        <taxon>Paenibacillaceae</taxon>
        <taxon>Fontibacillus</taxon>
    </lineage>
</organism>
<dbReference type="AlphaFoldDB" id="A0A7W3SWQ3"/>
<accession>A0A7W3SWQ3</accession>
<comment type="caution">
    <text evidence="1">The sequence shown here is derived from an EMBL/GenBank/DDBJ whole genome shotgun (WGS) entry which is preliminary data.</text>
</comment>
<evidence type="ECO:0000313" key="2">
    <source>
        <dbReference type="Proteomes" id="UP000567067"/>
    </source>
</evidence>